<dbReference type="InterPro" id="IPR036291">
    <property type="entry name" value="NAD(P)-bd_dom_sf"/>
</dbReference>
<feature type="domain" description="Pyrroline-5-carboxylate reductase catalytic N-terminal" evidence="7">
    <location>
        <begin position="15"/>
        <end position="107"/>
    </location>
</feature>
<evidence type="ECO:0000256" key="3">
    <source>
        <dbReference type="ARBA" id="ARBA00023002"/>
    </source>
</evidence>
<dbReference type="SUPFAM" id="SSF48179">
    <property type="entry name" value="6-phosphogluconate dehydrogenase C-terminal domain-like"/>
    <property type="match status" value="1"/>
</dbReference>
<dbReference type="RefSeq" id="WP_141200933.1">
    <property type="nucleotide sequence ID" value="NZ_CP041186.1"/>
</dbReference>
<dbReference type="GO" id="GO:0005737">
    <property type="term" value="C:cytoplasm"/>
    <property type="evidence" value="ECO:0007669"/>
    <property type="project" value="UniProtKB-SubCell"/>
</dbReference>
<evidence type="ECO:0000256" key="4">
    <source>
        <dbReference type="HAMAP-Rule" id="MF_01925"/>
    </source>
</evidence>
<dbReference type="PIRSF" id="PIRSF000193">
    <property type="entry name" value="Pyrrol-5-carb_rd"/>
    <property type="match status" value="1"/>
</dbReference>
<evidence type="ECO:0000259" key="8">
    <source>
        <dbReference type="Pfam" id="PF14748"/>
    </source>
</evidence>
<accession>A0A5B8YCZ9</accession>
<keyword evidence="4" id="KW-0641">Proline biosynthesis</keyword>
<dbReference type="InterPro" id="IPR029036">
    <property type="entry name" value="P5CR_dimer"/>
</dbReference>
<evidence type="ECO:0000256" key="5">
    <source>
        <dbReference type="NCBIfam" id="TIGR00112"/>
    </source>
</evidence>
<reference evidence="9 10" key="1">
    <citation type="submission" date="2019-06" db="EMBL/GenBank/DDBJ databases">
        <title>Persicimonas caeni gen. nov., sp. nov., a predatory bacterium isolated from solar saltern.</title>
        <authorList>
            <person name="Wang S."/>
        </authorList>
    </citation>
    <scope>NUCLEOTIDE SEQUENCE [LARGE SCALE GENOMIC DNA]</scope>
    <source>
        <strain evidence="9 10">YN101</strain>
    </source>
</reference>
<dbReference type="Gene3D" id="3.40.50.720">
    <property type="entry name" value="NAD(P)-binding Rossmann-like Domain"/>
    <property type="match status" value="1"/>
</dbReference>
<gene>
    <name evidence="4" type="primary">proC</name>
    <name evidence="9" type="ORF">FIV42_28210</name>
</gene>
<organism evidence="9 10">
    <name type="scientific">Persicimonas caeni</name>
    <dbReference type="NCBI Taxonomy" id="2292766"/>
    <lineage>
        <taxon>Bacteria</taxon>
        <taxon>Deltaproteobacteria</taxon>
        <taxon>Bradymonadales</taxon>
        <taxon>Bradymonadaceae</taxon>
        <taxon>Persicimonas</taxon>
    </lineage>
</organism>
<dbReference type="HAMAP" id="MF_01925">
    <property type="entry name" value="P5C_reductase"/>
    <property type="match status" value="1"/>
</dbReference>
<dbReference type="SUPFAM" id="SSF51735">
    <property type="entry name" value="NAD(P)-binding Rossmann-fold domains"/>
    <property type="match status" value="1"/>
</dbReference>
<dbReference type="Proteomes" id="UP000315995">
    <property type="component" value="Chromosome"/>
</dbReference>
<evidence type="ECO:0000256" key="1">
    <source>
        <dbReference type="ARBA" id="ARBA00005525"/>
    </source>
</evidence>
<dbReference type="PANTHER" id="PTHR11645:SF0">
    <property type="entry name" value="PYRROLINE-5-CARBOXYLATE REDUCTASE 3"/>
    <property type="match status" value="1"/>
</dbReference>
<keyword evidence="10" id="KW-1185">Reference proteome</keyword>
<dbReference type="InterPro" id="IPR028939">
    <property type="entry name" value="P5C_Rdtase_cat_N"/>
</dbReference>
<feature type="domain" description="Pyrroline-5-carboxylate reductase dimerisation" evidence="8">
    <location>
        <begin position="168"/>
        <end position="273"/>
    </location>
</feature>
<protein>
    <recommendedName>
        <fullName evidence="4 5">Pyrroline-5-carboxylate reductase</fullName>
        <shortName evidence="4">P5C reductase</shortName>
        <shortName evidence="4">P5CR</shortName>
        <ecNumber evidence="4 5">1.5.1.2</ecNumber>
    </recommendedName>
    <alternativeName>
        <fullName evidence="4">PCA reductase</fullName>
    </alternativeName>
</protein>
<comment type="catalytic activity">
    <reaction evidence="4">
        <text>L-proline + NADP(+) = (S)-1-pyrroline-5-carboxylate + NADPH + 2 H(+)</text>
        <dbReference type="Rhea" id="RHEA:14109"/>
        <dbReference type="ChEBI" id="CHEBI:15378"/>
        <dbReference type="ChEBI" id="CHEBI:17388"/>
        <dbReference type="ChEBI" id="CHEBI:57783"/>
        <dbReference type="ChEBI" id="CHEBI:58349"/>
        <dbReference type="ChEBI" id="CHEBI:60039"/>
        <dbReference type="EC" id="1.5.1.2"/>
    </reaction>
</comment>
<dbReference type="UniPathway" id="UPA00098">
    <property type="reaction ID" value="UER00361"/>
</dbReference>
<name>A0A4Y6Q1Y8_PERCE</name>
<dbReference type="InterPro" id="IPR000304">
    <property type="entry name" value="Pyrroline-COOH_reductase"/>
</dbReference>
<keyword evidence="4" id="KW-0963">Cytoplasm</keyword>
<keyword evidence="3 4" id="KW-0560">Oxidoreductase</keyword>
<dbReference type="Gene3D" id="1.10.3730.10">
    <property type="entry name" value="ProC C-terminal domain-like"/>
    <property type="match status" value="1"/>
</dbReference>
<sequence>MSDATPTTSLDEMTVVLVGCGRMGSALAGGMVRSGRVAGERLVLLDADTQKAEALADELGALTELSQAAEGRKLWLVAVKPKVVASALAGLSDEIAADDMIVSVAAGLSLAKLRSFVGEGPAIVRSMPNTPALVGKGVTGIMADGDADTGAAKEMFESVGHVVELKREENFDALTAVSGSGPAYIFTAIEALADGGVKMGLSREVARELATQTVAGAAALVADDPSVHTAELKDRVASPGGTTITALAALEEHGFRHALISAVEAAATRSRQMGED</sequence>
<dbReference type="Pfam" id="PF03807">
    <property type="entry name" value="F420_oxidored"/>
    <property type="match status" value="1"/>
</dbReference>
<evidence type="ECO:0000259" key="7">
    <source>
        <dbReference type="Pfam" id="PF03807"/>
    </source>
</evidence>
<comment type="function">
    <text evidence="4">Catalyzes the reduction of 1-pyrroline-5-carboxylate (PCA) to L-proline.</text>
</comment>
<dbReference type="EMBL" id="CP041186">
    <property type="protein sequence ID" value="QDG54489.1"/>
    <property type="molecule type" value="Genomic_DNA"/>
</dbReference>
<proteinExistence type="inferred from homology"/>
<dbReference type="OrthoDB" id="9805754at2"/>
<dbReference type="EC" id="1.5.1.2" evidence="4 5"/>
<dbReference type="InterPro" id="IPR008927">
    <property type="entry name" value="6-PGluconate_DH-like_C_sf"/>
</dbReference>
<keyword evidence="2 4" id="KW-0521">NADP</keyword>
<dbReference type="FunFam" id="1.10.3730.10:FF:000001">
    <property type="entry name" value="Pyrroline-5-carboxylate reductase"/>
    <property type="match status" value="1"/>
</dbReference>
<keyword evidence="4" id="KW-0028">Amino-acid biosynthesis</keyword>
<comment type="subcellular location">
    <subcellularLocation>
        <location evidence="4">Cytoplasm</location>
    </subcellularLocation>
</comment>
<evidence type="ECO:0000256" key="6">
    <source>
        <dbReference type="PIRSR" id="PIRSR000193-1"/>
    </source>
</evidence>
<dbReference type="AlphaFoldDB" id="A0A4Y6Q1Y8"/>
<accession>A0A4Y6Q1Y8</accession>
<dbReference type="GO" id="GO:0055129">
    <property type="term" value="P:L-proline biosynthetic process"/>
    <property type="evidence" value="ECO:0007669"/>
    <property type="project" value="UniProtKB-UniRule"/>
</dbReference>
<dbReference type="PANTHER" id="PTHR11645">
    <property type="entry name" value="PYRROLINE-5-CARBOXYLATE REDUCTASE"/>
    <property type="match status" value="1"/>
</dbReference>
<evidence type="ECO:0000313" key="10">
    <source>
        <dbReference type="Proteomes" id="UP000315995"/>
    </source>
</evidence>
<feature type="binding site" evidence="6">
    <location>
        <begin position="78"/>
        <end position="81"/>
    </location>
    <ligand>
        <name>NADP(+)</name>
        <dbReference type="ChEBI" id="CHEBI:58349"/>
    </ligand>
</feature>
<evidence type="ECO:0000256" key="2">
    <source>
        <dbReference type="ARBA" id="ARBA00022857"/>
    </source>
</evidence>
<comment type="catalytic activity">
    <reaction evidence="4">
        <text>L-proline + NAD(+) = (S)-1-pyrroline-5-carboxylate + NADH + 2 H(+)</text>
        <dbReference type="Rhea" id="RHEA:14105"/>
        <dbReference type="ChEBI" id="CHEBI:15378"/>
        <dbReference type="ChEBI" id="CHEBI:17388"/>
        <dbReference type="ChEBI" id="CHEBI:57540"/>
        <dbReference type="ChEBI" id="CHEBI:57945"/>
        <dbReference type="ChEBI" id="CHEBI:60039"/>
        <dbReference type="EC" id="1.5.1.2"/>
    </reaction>
</comment>
<evidence type="ECO:0000313" key="9">
    <source>
        <dbReference type="EMBL" id="QDG54489.1"/>
    </source>
</evidence>
<comment type="similarity">
    <text evidence="1 4">Belongs to the pyrroline-5-carboxylate reductase family.</text>
</comment>
<dbReference type="GO" id="GO:0004735">
    <property type="term" value="F:pyrroline-5-carboxylate reductase activity"/>
    <property type="evidence" value="ECO:0007669"/>
    <property type="project" value="UniProtKB-UniRule"/>
</dbReference>
<dbReference type="NCBIfam" id="TIGR00112">
    <property type="entry name" value="proC"/>
    <property type="match status" value="1"/>
</dbReference>
<dbReference type="Pfam" id="PF14748">
    <property type="entry name" value="P5CR_dimer"/>
    <property type="match status" value="1"/>
</dbReference>
<comment type="pathway">
    <text evidence="4">Amino-acid biosynthesis; L-proline biosynthesis; L-proline from L-glutamate 5-semialdehyde: step 1/1.</text>
</comment>